<sequence>MPAVMFLSYGVMRLTGSALPEWRIPLSMIPVFFVVFFIAAIGKEAG</sequence>
<name>A0A150L6W4_9BACI</name>
<keyword evidence="1" id="KW-0472">Membrane</keyword>
<dbReference type="AlphaFoldDB" id="A0A150L6W4"/>
<evidence type="ECO:0000256" key="1">
    <source>
        <dbReference type="SAM" id="Phobius"/>
    </source>
</evidence>
<keyword evidence="1" id="KW-0812">Transmembrane</keyword>
<gene>
    <name evidence="2" type="ORF">B4135_4218</name>
</gene>
<reference evidence="2 3" key="1">
    <citation type="submission" date="2016-01" db="EMBL/GenBank/DDBJ databases">
        <title>Draft Genome Sequences of Seven Thermophilic Sporeformers Isolated from Foods.</title>
        <authorList>
            <person name="Berendsen E.M."/>
            <person name="Wells-Bennik M.H."/>
            <person name="Krawcyk A.O."/>
            <person name="De Jong A."/>
            <person name="Holsappel S."/>
            <person name="Eijlander R.T."/>
            <person name="Kuipers O.P."/>
        </authorList>
    </citation>
    <scope>NUCLEOTIDE SEQUENCE [LARGE SCALE GENOMIC DNA]</scope>
    <source>
        <strain evidence="2 3">B4135</strain>
    </source>
</reference>
<protein>
    <submittedName>
        <fullName evidence="2">Uncharacterized protein</fullName>
    </submittedName>
</protein>
<keyword evidence="1" id="KW-1133">Transmembrane helix</keyword>
<dbReference type="Proteomes" id="UP000075683">
    <property type="component" value="Unassembled WGS sequence"/>
</dbReference>
<dbReference type="STRING" id="301148.B4135_4218"/>
<evidence type="ECO:0000313" key="3">
    <source>
        <dbReference type="Proteomes" id="UP000075683"/>
    </source>
</evidence>
<proteinExistence type="predicted"/>
<evidence type="ECO:0000313" key="2">
    <source>
        <dbReference type="EMBL" id="KYD08061.1"/>
    </source>
</evidence>
<dbReference type="EMBL" id="LQYT01000143">
    <property type="protein sequence ID" value="KYD08061.1"/>
    <property type="molecule type" value="Genomic_DNA"/>
</dbReference>
<organism evidence="2 3">
    <name type="scientific">Caldibacillus debilis</name>
    <dbReference type="NCBI Taxonomy" id="301148"/>
    <lineage>
        <taxon>Bacteria</taxon>
        <taxon>Bacillati</taxon>
        <taxon>Bacillota</taxon>
        <taxon>Bacilli</taxon>
        <taxon>Bacillales</taxon>
        <taxon>Bacillaceae</taxon>
        <taxon>Caldibacillus</taxon>
    </lineage>
</organism>
<comment type="caution">
    <text evidence="2">The sequence shown here is derived from an EMBL/GenBank/DDBJ whole genome shotgun (WGS) entry which is preliminary data.</text>
</comment>
<accession>A0A150L6W4</accession>
<feature type="transmembrane region" description="Helical" evidence="1">
    <location>
        <begin position="22"/>
        <end position="42"/>
    </location>
</feature>